<feature type="transmembrane region" description="Helical" evidence="1">
    <location>
        <begin position="263"/>
        <end position="291"/>
    </location>
</feature>
<evidence type="ECO:0000256" key="1">
    <source>
        <dbReference type="SAM" id="Phobius"/>
    </source>
</evidence>
<reference evidence="2" key="1">
    <citation type="thesis" date="2021" institute="BYU ScholarsArchive" country="Provo, UT, USA">
        <title>Applications of and Algorithms for Genome Assembly and Genomic Analyses with an Emphasis on Marine Teleosts.</title>
        <authorList>
            <person name="Pickett B.D."/>
        </authorList>
    </citation>
    <scope>NUCLEOTIDE SEQUENCE</scope>
    <source>
        <strain evidence="2">HI-2016</strain>
    </source>
</reference>
<dbReference type="Proteomes" id="UP000824540">
    <property type="component" value="Unassembled WGS sequence"/>
</dbReference>
<keyword evidence="1" id="KW-0812">Transmembrane</keyword>
<organism evidence="2 3">
    <name type="scientific">Albula glossodonta</name>
    <name type="common">roundjaw bonefish</name>
    <dbReference type="NCBI Taxonomy" id="121402"/>
    <lineage>
        <taxon>Eukaryota</taxon>
        <taxon>Metazoa</taxon>
        <taxon>Chordata</taxon>
        <taxon>Craniata</taxon>
        <taxon>Vertebrata</taxon>
        <taxon>Euteleostomi</taxon>
        <taxon>Actinopterygii</taxon>
        <taxon>Neopterygii</taxon>
        <taxon>Teleostei</taxon>
        <taxon>Albuliformes</taxon>
        <taxon>Albulidae</taxon>
        <taxon>Albula</taxon>
    </lineage>
</organism>
<evidence type="ECO:0000313" key="2">
    <source>
        <dbReference type="EMBL" id="KAG9333625.1"/>
    </source>
</evidence>
<keyword evidence="1" id="KW-1133">Transmembrane helix</keyword>
<keyword evidence="3" id="KW-1185">Reference proteome</keyword>
<comment type="caution">
    <text evidence="2">The sequence shown here is derived from an EMBL/GenBank/DDBJ whole genome shotgun (WGS) entry which is preliminary data.</text>
</comment>
<dbReference type="AlphaFoldDB" id="A0A8T2MZN3"/>
<keyword evidence="1" id="KW-0472">Membrane</keyword>
<sequence>MERFCQRQRAYTVYGRYDEEEAGRQDLHKLTLTAAQQLQTIWHPPASIMRMNVVNRRHDERYISEGGGGTRREYSSSTADMTDRSYLCIVFIFTYLTVAALATIKVKETAASGTDSGEATIVKTTVATGNGNPTNGSKRIYSERVAALLVNGLFLLPTPRKTRMLSVKGGRENEAVRHPRDRLVSHQTPTVAMKDICCDFMRVAPGRRSDWLGGVVGRTSSYPGSFCSASFCSASFCSTSSCSASFCSASSCSALFLLRLFRFLSILCLFLTLTVLLLLILCLLLLLHLLLRGSGCIGGGLGQQRGSDRDFFGLDEVVGPSPGDQQDQAAPAFPDHLHHLLVAAVLHVNSAHLDYDVIILQPRHIRRPTLHHLRMSTNGRKYRLRSSIQSLGLKSSAIGWAEAGGGVGEGSAAGGTGSGDAGGVS</sequence>
<protein>
    <submittedName>
        <fullName evidence="2">Uncharacterized protein</fullName>
    </submittedName>
</protein>
<evidence type="ECO:0000313" key="3">
    <source>
        <dbReference type="Proteomes" id="UP000824540"/>
    </source>
</evidence>
<accession>A0A8T2MZN3</accession>
<gene>
    <name evidence="2" type="ORF">JZ751_010798</name>
</gene>
<proteinExistence type="predicted"/>
<name>A0A8T2MZN3_9TELE</name>
<dbReference type="EMBL" id="JAFBMS010000188">
    <property type="protein sequence ID" value="KAG9333625.1"/>
    <property type="molecule type" value="Genomic_DNA"/>
</dbReference>
<feature type="transmembrane region" description="Helical" evidence="1">
    <location>
        <begin position="86"/>
        <end position="104"/>
    </location>
</feature>